<keyword evidence="5" id="KW-0963">Cytoplasm</keyword>
<protein>
    <recommendedName>
        <fullName evidence="4">Eukaryotic peptide chain release factor subunit 1</fullName>
    </recommendedName>
</protein>
<feature type="domain" description="eRF1/Pelota-like N-terminal" evidence="8">
    <location>
        <begin position="1"/>
        <end position="131"/>
    </location>
</feature>
<dbReference type="Gene3D" id="3.30.1330.30">
    <property type="match status" value="1"/>
</dbReference>
<gene>
    <name evidence="9" type="ORF">TrST_g2506</name>
</gene>
<feature type="compositionally biased region" description="Acidic residues" evidence="7">
    <location>
        <begin position="450"/>
        <end position="459"/>
    </location>
</feature>
<evidence type="ECO:0000313" key="9">
    <source>
        <dbReference type="EMBL" id="GMH72907.1"/>
    </source>
</evidence>
<keyword evidence="6" id="KW-0479">Metal-binding</keyword>
<evidence type="ECO:0000256" key="7">
    <source>
        <dbReference type="SAM" id="MobiDB-lite"/>
    </source>
</evidence>
<dbReference type="InterPro" id="IPR042226">
    <property type="entry name" value="eFR1_2_sf"/>
</dbReference>
<organism evidence="9 10">
    <name type="scientific">Triparma strigata</name>
    <dbReference type="NCBI Taxonomy" id="1606541"/>
    <lineage>
        <taxon>Eukaryota</taxon>
        <taxon>Sar</taxon>
        <taxon>Stramenopiles</taxon>
        <taxon>Ochrophyta</taxon>
        <taxon>Bolidophyceae</taxon>
        <taxon>Parmales</taxon>
        <taxon>Triparmaceae</taxon>
        <taxon>Triparma</taxon>
    </lineage>
</organism>
<keyword evidence="10" id="KW-1185">Reference proteome</keyword>
<dbReference type="PANTHER" id="PTHR10853:SF0">
    <property type="entry name" value="PROTEIN PELOTA HOMOLOG"/>
    <property type="match status" value="1"/>
</dbReference>
<dbReference type="GO" id="GO:0070481">
    <property type="term" value="P:nuclear-transcribed mRNA catabolic process, non-stop decay"/>
    <property type="evidence" value="ECO:0007669"/>
    <property type="project" value="InterPro"/>
</dbReference>
<reference evidence="10" key="1">
    <citation type="journal article" date="2023" name="Commun. Biol.">
        <title>Genome analysis of Parmales, the sister group of diatoms, reveals the evolutionary specialization of diatoms from phago-mixotrophs to photoautotrophs.</title>
        <authorList>
            <person name="Ban H."/>
            <person name="Sato S."/>
            <person name="Yoshikawa S."/>
            <person name="Yamada K."/>
            <person name="Nakamura Y."/>
            <person name="Ichinomiya M."/>
            <person name="Sato N."/>
            <person name="Blanc-Mathieu R."/>
            <person name="Endo H."/>
            <person name="Kuwata A."/>
            <person name="Ogata H."/>
        </authorList>
    </citation>
    <scope>NUCLEOTIDE SEQUENCE [LARGE SCALE GENOMIC DNA]</scope>
    <source>
        <strain evidence="10">NIES 3701</strain>
    </source>
</reference>
<dbReference type="PANTHER" id="PTHR10853">
    <property type="entry name" value="PELOTA"/>
    <property type="match status" value="1"/>
</dbReference>
<dbReference type="EMBL" id="BRXY01000162">
    <property type="protein sequence ID" value="GMH72907.1"/>
    <property type="molecule type" value="Genomic_DNA"/>
</dbReference>
<evidence type="ECO:0000313" key="10">
    <source>
        <dbReference type="Proteomes" id="UP001165085"/>
    </source>
</evidence>
<accession>A0A9W7AP37</accession>
<evidence type="ECO:0000256" key="3">
    <source>
        <dbReference type="ARBA" id="ARBA00009504"/>
    </source>
</evidence>
<dbReference type="InterPro" id="IPR038069">
    <property type="entry name" value="Pelota/DOM34_N"/>
</dbReference>
<evidence type="ECO:0000256" key="1">
    <source>
        <dbReference type="ARBA" id="ARBA00001968"/>
    </source>
</evidence>
<sequence length="459" mass="51206">MKILSRKISSKDSSGTLKLSPQISPDIYHLHNLILPPDTLTMSSHRKVKTSTSTGTVRTEKKRVYITLKVTSKNYDHTTDTLRITGLNTTESTSIRLGASHTFTLTINSVVTLEKERWDFVALMRLEEMENLATSSSLVAIVLSEGVANVCIVNENLTIVKHNINVNIPKKRADKYWGIKKHDSQTLKFYNKIFEGMKDVVGGFERVKAVLIGGPGFCGNDFYGFMVEKAKGEDNKNILNNLQRFVLCRTSSGHSYSVDEMLSSEGVRSKITDAKVFKDVEKLNFFFRLMDTDEERAYYGLKDVRRAVDHGAVSELLVSDDVFRGKEEERKVYVELVEAVKEAGGETRVFSSMHESGRRLAQVSGVAAVLRFPIGDGGGEEEGGGGEGGDVMEEDHEDDWYFTRGADAYGVEEGGGLGGEEEEEEEDEDEDEEEEDGGFFSKAKSVNERIEEDMKDMGF</sequence>
<dbReference type="InterPro" id="IPR005140">
    <property type="entry name" value="eRF1_Pelota-like_N"/>
</dbReference>
<dbReference type="OrthoDB" id="10249111at2759"/>
<comment type="subcellular location">
    <subcellularLocation>
        <location evidence="2">Cytoplasm</location>
    </subcellularLocation>
</comment>
<dbReference type="SUPFAM" id="SSF55315">
    <property type="entry name" value="L30e-like"/>
    <property type="match status" value="1"/>
</dbReference>
<evidence type="ECO:0000256" key="6">
    <source>
        <dbReference type="ARBA" id="ARBA00022723"/>
    </source>
</evidence>
<dbReference type="InterPro" id="IPR005141">
    <property type="entry name" value="eRF1_2"/>
</dbReference>
<dbReference type="GO" id="GO:0046872">
    <property type="term" value="F:metal ion binding"/>
    <property type="evidence" value="ECO:0007669"/>
    <property type="project" value="UniProtKB-KW"/>
</dbReference>
<dbReference type="GO" id="GO:0070651">
    <property type="term" value="P:nonfunctional rRNA decay"/>
    <property type="evidence" value="ECO:0007669"/>
    <property type="project" value="TreeGrafter"/>
</dbReference>
<dbReference type="GO" id="GO:0071025">
    <property type="term" value="P:RNA surveillance"/>
    <property type="evidence" value="ECO:0007669"/>
    <property type="project" value="InterPro"/>
</dbReference>
<dbReference type="Pfam" id="PF03465">
    <property type="entry name" value="eRF1_3"/>
    <property type="match status" value="1"/>
</dbReference>
<dbReference type="InterPro" id="IPR029064">
    <property type="entry name" value="Ribosomal_eL30-like_sf"/>
</dbReference>
<dbReference type="Pfam" id="PF26356">
    <property type="entry name" value="Pelota_N"/>
    <property type="match status" value="1"/>
</dbReference>
<dbReference type="FunFam" id="2.30.30.870:FF:000001">
    <property type="entry name" value="Protein pelota homolog"/>
    <property type="match status" value="1"/>
</dbReference>
<evidence type="ECO:0000256" key="4">
    <source>
        <dbReference type="ARBA" id="ARBA00013382"/>
    </source>
</evidence>
<dbReference type="SUPFAM" id="SSF53137">
    <property type="entry name" value="Translational machinery components"/>
    <property type="match status" value="1"/>
</dbReference>
<feature type="compositionally biased region" description="Acidic residues" evidence="7">
    <location>
        <begin position="378"/>
        <end position="400"/>
    </location>
</feature>
<dbReference type="Gene3D" id="3.30.420.60">
    <property type="entry name" value="eRF1 domain 2"/>
    <property type="match status" value="1"/>
</dbReference>
<evidence type="ECO:0000256" key="2">
    <source>
        <dbReference type="ARBA" id="ARBA00004496"/>
    </source>
</evidence>
<dbReference type="AlphaFoldDB" id="A0A9W7AP37"/>
<feature type="region of interest" description="Disordered" evidence="7">
    <location>
        <begin position="374"/>
        <end position="459"/>
    </location>
</feature>
<evidence type="ECO:0000256" key="5">
    <source>
        <dbReference type="ARBA" id="ARBA00022490"/>
    </source>
</evidence>
<dbReference type="FunFam" id="3.30.1330.30:FF:000008">
    <property type="entry name" value="Protein pelota homolog"/>
    <property type="match status" value="1"/>
</dbReference>
<dbReference type="Gene3D" id="2.30.30.870">
    <property type="entry name" value="Pelota, domain A"/>
    <property type="match status" value="1"/>
</dbReference>
<dbReference type="Pfam" id="PF03464">
    <property type="entry name" value="eRF1_2"/>
    <property type="match status" value="1"/>
</dbReference>
<comment type="cofactor">
    <cofactor evidence="1">
        <name>a divalent metal cation</name>
        <dbReference type="ChEBI" id="CHEBI:60240"/>
    </cofactor>
</comment>
<dbReference type="Proteomes" id="UP001165085">
    <property type="component" value="Unassembled WGS sequence"/>
</dbReference>
<dbReference type="GO" id="GO:0070966">
    <property type="term" value="P:nuclear-transcribed mRNA catabolic process, no-go decay"/>
    <property type="evidence" value="ECO:0007669"/>
    <property type="project" value="InterPro"/>
</dbReference>
<comment type="caution">
    <text evidence="9">The sequence shown here is derived from an EMBL/GenBank/DDBJ whole genome shotgun (WGS) entry which is preliminary data.</text>
</comment>
<comment type="similarity">
    <text evidence="3">Belongs to the eukaryotic release factor 1 family. Pelota subfamily.</text>
</comment>
<dbReference type="GO" id="GO:0005737">
    <property type="term" value="C:cytoplasm"/>
    <property type="evidence" value="ECO:0007669"/>
    <property type="project" value="UniProtKB-SubCell"/>
</dbReference>
<dbReference type="SUPFAM" id="SSF159065">
    <property type="entry name" value="Dom34/Pelota N-terminal domain-like"/>
    <property type="match status" value="1"/>
</dbReference>
<dbReference type="InterPro" id="IPR058547">
    <property type="entry name" value="Pelota_N"/>
</dbReference>
<dbReference type="SMART" id="SM01194">
    <property type="entry name" value="eRF1_1"/>
    <property type="match status" value="1"/>
</dbReference>
<evidence type="ECO:0000259" key="8">
    <source>
        <dbReference type="SMART" id="SM01194"/>
    </source>
</evidence>
<name>A0A9W7AP37_9STRA</name>
<proteinExistence type="inferred from homology"/>
<dbReference type="InterPro" id="IPR005142">
    <property type="entry name" value="eRF1_3"/>
</dbReference>
<feature type="compositionally biased region" description="Acidic residues" evidence="7">
    <location>
        <begin position="419"/>
        <end position="437"/>
    </location>
</feature>
<dbReference type="NCBIfam" id="TIGR00111">
    <property type="entry name" value="pelota"/>
    <property type="match status" value="1"/>
</dbReference>
<dbReference type="GO" id="GO:0032790">
    <property type="term" value="P:ribosome disassembly"/>
    <property type="evidence" value="ECO:0007669"/>
    <property type="project" value="TreeGrafter"/>
</dbReference>
<dbReference type="InterPro" id="IPR004405">
    <property type="entry name" value="TF_pelota"/>
</dbReference>